<evidence type="ECO:0000256" key="5">
    <source>
        <dbReference type="ARBA" id="ARBA00022679"/>
    </source>
</evidence>
<dbReference type="Pfam" id="PF00512">
    <property type="entry name" value="HisKA"/>
    <property type="match status" value="1"/>
</dbReference>
<evidence type="ECO:0000259" key="9">
    <source>
        <dbReference type="PROSITE" id="PS50109"/>
    </source>
</evidence>
<dbReference type="InterPro" id="IPR005467">
    <property type="entry name" value="His_kinase_dom"/>
</dbReference>
<dbReference type="Gene3D" id="1.10.287.130">
    <property type="match status" value="1"/>
</dbReference>
<dbReference type="RefSeq" id="WP_341457130.1">
    <property type="nucleotide sequence ID" value="NZ_QNRX01000009.1"/>
</dbReference>
<evidence type="ECO:0000256" key="3">
    <source>
        <dbReference type="ARBA" id="ARBA00012438"/>
    </source>
</evidence>
<dbReference type="InterPro" id="IPR003661">
    <property type="entry name" value="HisK_dim/P_dom"/>
</dbReference>
<dbReference type="GO" id="GO:0004721">
    <property type="term" value="F:phosphoprotein phosphatase activity"/>
    <property type="evidence" value="ECO:0007669"/>
    <property type="project" value="TreeGrafter"/>
</dbReference>
<keyword evidence="7" id="KW-0902">Two-component regulatory system</keyword>
<evidence type="ECO:0000256" key="6">
    <source>
        <dbReference type="ARBA" id="ARBA00022777"/>
    </source>
</evidence>
<dbReference type="PANTHER" id="PTHR45453">
    <property type="entry name" value="PHOSPHATE REGULON SENSOR PROTEIN PHOR"/>
    <property type="match status" value="1"/>
</dbReference>
<comment type="caution">
    <text evidence="10">The sequence shown here is derived from an EMBL/GenBank/DDBJ whole genome shotgun (WGS) entry which is preliminary data.</text>
</comment>
<keyword evidence="8" id="KW-1133">Transmembrane helix</keyword>
<dbReference type="SUPFAM" id="SSF47384">
    <property type="entry name" value="Homodimeric domain of signal transducing histidine kinase"/>
    <property type="match status" value="1"/>
</dbReference>
<accession>A0A366I7L3</accession>
<keyword evidence="6 10" id="KW-0418">Kinase</keyword>
<keyword evidence="8" id="KW-0472">Membrane</keyword>
<evidence type="ECO:0000256" key="7">
    <source>
        <dbReference type="ARBA" id="ARBA00023012"/>
    </source>
</evidence>
<evidence type="ECO:0000256" key="1">
    <source>
        <dbReference type="ARBA" id="ARBA00000085"/>
    </source>
</evidence>
<proteinExistence type="predicted"/>
<dbReference type="EC" id="2.7.13.3" evidence="3"/>
<dbReference type="SMART" id="SM00387">
    <property type="entry name" value="HATPase_c"/>
    <property type="match status" value="1"/>
</dbReference>
<dbReference type="GO" id="GO:0005886">
    <property type="term" value="C:plasma membrane"/>
    <property type="evidence" value="ECO:0007669"/>
    <property type="project" value="TreeGrafter"/>
</dbReference>
<dbReference type="Gene3D" id="3.30.565.10">
    <property type="entry name" value="Histidine kinase-like ATPase, C-terminal domain"/>
    <property type="match status" value="1"/>
</dbReference>
<feature type="domain" description="Histidine kinase" evidence="9">
    <location>
        <begin position="122"/>
        <end position="335"/>
    </location>
</feature>
<evidence type="ECO:0000313" key="11">
    <source>
        <dbReference type="Proteomes" id="UP000253490"/>
    </source>
</evidence>
<dbReference type="InterPro" id="IPR004358">
    <property type="entry name" value="Sig_transdc_His_kin-like_C"/>
</dbReference>
<dbReference type="SUPFAM" id="SSF55874">
    <property type="entry name" value="ATPase domain of HSP90 chaperone/DNA topoisomerase II/histidine kinase"/>
    <property type="match status" value="1"/>
</dbReference>
<dbReference type="GO" id="GO:0016036">
    <property type="term" value="P:cellular response to phosphate starvation"/>
    <property type="evidence" value="ECO:0007669"/>
    <property type="project" value="TreeGrafter"/>
</dbReference>
<dbReference type="AlphaFoldDB" id="A0A366I7L3"/>
<dbReference type="PANTHER" id="PTHR45453:SF1">
    <property type="entry name" value="PHOSPHATE REGULON SENSOR PROTEIN PHOR"/>
    <property type="match status" value="1"/>
</dbReference>
<feature type="transmembrane region" description="Helical" evidence="8">
    <location>
        <begin position="12"/>
        <end position="31"/>
    </location>
</feature>
<evidence type="ECO:0000256" key="4">
    <source>
        <dbReference type="ARBA" id="ARBA00022553"/>
    </source>
</evidence>
<evidence type="ECO:0000256" key="8">
    <source>
        <dbReference type="SAM" id="Phobius"/>
    </source>
</evidence>
<comment type="subcellular location">
    <subcellularLocation>
        <location evidence="2">Membrane</location>
    </subcellularLocation>
</comment>
<evidence type="ECO:0000313" key="10">
    <source>
        <dbReference type="EMBL" id="RBP63819.1"/>
    </source>
</evidence>
<keyword evidence="5" id="KW-0808">Transferase</keyword>
<keyword evidence="4" id="KW-0597">Phosphoprotein</keyword>
<dbReference type="Pfam" id="PF02518">
    <property type="entry name" value="HATPase_c"/>
    <property type="match status" value="1"/>
</dbReference>
<dbReference type="InterPro" id="IPR003594">
    <property type="entry name" value="HATPase_dom"/>
</dbReference>
<dbReference type="SMART" id="SM00388">
    <property type="entry name" value="HisKA"/>
    <property type="match status" value="1"/>
</dbReference>
<evidence type="ECO:0000256" key="2">
    <source>
        <dbReference type="ARBA" id="ARBA00004370"/>
    </source>
</evidence>
<dbReference type="Proteomes" id="UP000253490">
    <property type="component" value="Unassembled WGS sequence"/>
</dbReference>
<dbReference type="PRINTS" id="PR00344">
    <property type="entry name" value="BCTRLSENSOR"/>
</dbReference>
<dbReference type="InterPro" id="IPR036890">
    <property type="entry name" value="HATPase_C_sf"/>
</dbReference>
<feature type="transmembrane region" description="Helical" evidence="8">
    <location>
        <begin position="37"/>
        <end position="55"/>
    </location>
</feature>
<keyword evidence="11" id="KW-1185">Reference proteome</keyword>
<dbReference type="GO" id="GO:0000155">
    <property type="term" value="F:phosphorelay sensor kinase activity"/>
    <property type="evidence" value="ECO:0007669"/>
    <property type="project" value="InterPro"/>
</dbReference>
<comment type="catalytic activity">
    <reaction evidence="1">
        <text>ATP + protein L-histidine = ADP + protein N-phospho-L-histidine.</text>
        <dbReference type="EC" id="2.7.13.3"/>
    </reaction>
</comment>
<sequence>MISILRNREIRVLFTLMIGISAIGIILSAIINPVSGIIMFIFSSSLIFCTILFTSKRYKQIAKLSRYLRCIRNGEHSLDIRDNEEGELSILKNEIYKFTLMLSKQGEFLKKDKERLAEAISDISHQLKTPLTSIIVMTDLLSQHNLKPEKRMEFTKKIEVQLERMEWLLTSLLKLSKIDAGAVTFKTDKVLVSELIEKAMNPLLIPIELKQQDLVIEGDQRASFIGDFNWTIEAIINITKNCIEHTQNQGTISIFFEENPLYTEIKISDSGRGISREDLPRIFKRFYKGKNANEGSVGIGLAMAKSIIDNQNGHISVKSKENQGTQFSVKFYKKRK</sequence>
<dbReference type="PROSITE" id="PS50109">
    <property type="entry name" value="HIS_KIN"/>
    <property type="match status" value="1"/>
</dbReference>
<dbReference type="InterPro" id="IPR036097">
    <property type="entry name" value="HisK_dim/P_sf"/>
</dbReference>
<gene>
    <name evidence="10" type="ORF">DES36_10936</name>
</gene>
<dbReference type="CDD" id="cd00082">
    <property type="entry name" value="HisKA"/>
    <property type="match status" value="1"/>
</dbReference>
<reference evidence="10 11" key="1">
    <citation type="submission" date="2018-06" db="EMBL/GenBank/DDBJ databases">
        <title>Genomic Encyclopedia of Type Strains, Phase IV (KMG-IV): sequencing the most valuable type-strain genomes for metagenomic binning, comparative biology and taxonomic classification.</title>
        <authorList>
            <person name="Goeker M."/>
        </authorList>
    </citation>
    <scope>NUCLEOTIDE SEQUENCE [LARGE SCALE GENOMIC DNA]</scope>
    <source>
        <strain evidence="10 11">DSM 22112</strain>
    </source>
</reference>
<dbReference type="EMBL" id="QNRX01000009">
    <property type="protein sequence ID" value="RBP63819.1"/>
    <property type="molecule type" value="Genomic_DNA"/>
</dbReference>
<dbReference type="InterPro" id="IPR050351">
    <property type="entry name" value="BphY/WalK/GraS-like"/>
</dbReference>
<keyword evidence="8" id="KW-0812">Transmembrane</keyword>
<protein>
    <recommendedName>
        <fullName evidence="3">histidine kinase</fullName>
        <ecNumber evidence="3">2.7.13.3</ecNumber>
    </recommendedName>
</protein>
<name>A0A366I7L3_9FIRM</name>
<organism evidence="10 11">
    <name type="scientific">Alkalibaculum bacchi</name>
    <dbReference type="NCBI Taxonomy" id="645887"/>
    <lineage>
        <taxon>Bacteria</taxon>
        <taxon>Bacillati</taxon>
        <taxon>Bacillota</taxon>
        <taxon>Clostridia</taxon>
        <taxon>Eubacteriales</taxon>
        <taxon>Eubacteriaceae</taxon>
        <taxon>Alkalibaculum</taxon>
    </lineage>
</organism>